<evidence type="ECO:0000256" key="2">
    <source>
        <dbReference type="ARBA" id="ARBA00022927"/>
    </source>
</evidence>
<reference evidence="8" key="1">
    <citation type="journal article" date="2013" name="Genetics">
        <title>The draft genome and transcriptome of Panagrellus redivivus are shaped by the harsh demands of a free-living lifestyle.</title>
        <authorList>
            <person name="Srinivasan J."/>
            <person name="Dillman A.R."/>
            <person name="Macchietto M.G."/>
            <person name="Heikkinen L."/>
            <person name="Lakso M."/>
            <person name="Fracchia K.M."/>
            <person name="Antoshechkin I."/>
            <person name="Mortazavi A."/>
            <person name="Wong G."/>
            <person name="Sternberg P.W."/>
        </authorList>
    </citation>
    <scope>NUCLEOTIDE SEQUENCE [LARGE SCALE GENOMIC DNA]</scope>
    <source>
        <strain evidence="8">MT8872</strain>
    </source>
</reference>
<dbReference type="GO" id="GO:0016020">
    <property type="term" value="C:membrane"/>
    <property type="evidence" value="ECO:0007669"/>
    <property type="project" value="InterPro"/>
</dbReference>
<organism evidence="8 9">
    <name type="scientific">Panagrellus redivivus</name>
    <name type="common">Microworm</name>
    <dbReference type="NCBI Taxonomy" id="6233"/>
    <lineage>
        <taxon>Eukaryota</taxon>
        <taxon>Metazoa</taxon>
        <taxon>Ecdysozoa</taxon>
        <taxon>Nematoda</taxon>
        <taxon>Chromadorea</taxon>
        <taxon>Rhabditida</taxon>
        <taxon>Tylenchina</taxon>
        <taxon>Panagrolaimomorpha</taxon>
        <taxon>Panagrolaimoidea</taxon>
        <taxon>Panagrolaimidae</taxon>
        <taxon>Panagrellus</taxon>
    </lineage>
</organism>
<dbReference type="PRINTS" id="PR00906">
    <property type="entry name" value="SECA"/>
</dbReference>
<dbReference type="PROSITE" id="PS51194">
    <property type="entry name" value="HELICASE_CTER"/>
    <property type="match status" value="1"/>
</dbReference>
<dbReference type="Gene3D" id="3.90.1440.10">
    <property type="entry name" value="SecA, preprotein cross-linking domain"/>
    <property type="match status" value="1"/>
</dbReference>
<feature type="domain" description="Helicase C-terminal" evidence="6">
    <location>
        <begin position="1722"/>
        <end position="1879"/>
    </location>
</feature>
<evidence type="ECO:0000313" key="8">
    <source>
        <dbReference type="Proteomes" id="UP000492821"/>
    </source>
</evidence>
<feature type="domain" description="Helicase ATP-binding" evidence="5">
    <location>
        <begin position="1299"/>
        <end position="1435"/>
    </location>
</feature>
<dbReference type="InterPro" id="IPR027417">
    <property type="entry name" value="P-loop_NTPase"/>
</dbReference>
<proteinExistence type="predicted"/>
<dbReference type="GO" id="GO:0006886">
    <property type="term" value="P:intracellular protein transport"/>
    <property type="evidence" value="ECO:0007669"/>
    <property type="project" value="InterPro"/>
</dbReference>
<dbReference type="GO" id="GO:0017038">
    <property type="term" value="P:protein import"/>
    <property type="evidence" value="ECO:0007669"/>
    <property type="project" value="InterPro"/>
</dbReference>
<keyword evidence="3" id="KW-0811">Translocation</keyword>
<protein>
    <submittedName>
        <fullName evidence="9">Chloroplast protein-transporting ATPase</fullName>
    </submittedName>
</protein>
<dbReference type="PROSITE" id="PS51192">
    <property type="entry name" value="HELICASE_ATP_BIND_1"/>
    <property type="match status" value="1"/>
</dbReference>
<dbReference type="Pfam" id="PF07517">
    <property type="entry name" value="SecA_DEAD"/>
    <property type="match status" value="1"/>
</dbReference>
<dbReference type="PANTHER" id="PTHR30612">
    <property type="entry name" value="SECA INNER MEMBRANE COMPONENT OF SEC PROTEIN SECRETION SYSTEM"/>
    <property type="match status" value="1"/>
</dbReference>
<reference evidence="9" key="2">
    <citation type="submission" date="2020-10" db="UniProtKB">
        <authorList>
            <consortium name="WormBaseParasite"/>
        </authorList>
    </citation>
    <scope>IDENTIFICATION</scope>
</reference>
<dbReference type="GO" id="GO:0006605">
    <property type="term" value="P:protein targeting"/>
    <property type="evidence" value="ECO:0007669"/>
    <property type="project" value="InterPro"/>
</dbReference>
<dbReference type="SMART" id="SM00957">
    <property type="entry name" value="SecA_DEAD"/>
    <property type="match status" value="1"/>
</dbReference>
<dbReference type="Proteomes" id="UP000492821">
    <property type="component" value="Unassembled WGS sequence"/>
</dbReference>
<dbReference type="GO" id="GO:0005524">
    <property type="term" value="F:ATP binding"/>
    <property type="evidence" value="ECO:0007669"/>
    <property type="project" value="InterPro"/>
</dbReference>
<dbReference type="InterPro" id="IPR001650">
    <property type="entry name" value="Helicase_C-like"/>
</dbReference>
<sequence length="3044" mass="350030">MASDEEENMDNIHSRNQELKETIATWFSSGNMSFADFQLWKIWASHSEWSLLNIEWYDQATECIALKNLLSTYWDRYGSNGYTSTEIQEFVQKYTSYNVEFVETVEPYLRITGAVIFLQQIKDDIMKYVDADKDDRKLTKVVANASKVINLDTSLILPGINVVLTAAKIKIWDEQTIDLSGHGYPAVKRAPAVDGGETEDGAEGDCGKAGESSGNCLIITDEIVNPKKLKVILNGGRGENGQPGGKGGPGKNGVGITQDEFNHVKVQYNTIYRDHDNALYNYEPPKSKNTKWQRKIYEKDEEAMLMYSEYEDQHGRRIIYSYSGYHPPNLTWLDYVLCSSKIYDLYFLVRGTDGTMGGIGGLGGFGGKGGHPATLTTTILTLTHGFDVRFAAISGADGDDGTDGEIGANGENGNDILYIDSDKRWRDTREKHWFGIENPVRIQITYKQHSSFLRRFDRYQKDVIGNDRWFAKFNPVDINSQTQNVNERQAVRRQQQQQTRTKAPLVLKNEMETAMQFIVESEATLRIVANQVEAVTQHLQQEINILIENPLIAPAQFIPENNENSDWSEDTDVDKEEWLKRIFTSELTKTEIDNFKSDLYRFKLSENERKKLEQKWIYTVKREKAKEEFERQKPPLHVKKSKTIVVKGKREYIEHVRPKIKSLNQLNSDVITKFCKADKLHSASIPLLKVAYEAWHQLDTHDWQQNQIFDLGSDYDWKNMKRAETSMDIYFPDAMNRWTGNVTPNSAILDQKRDLSVVQSILAFQTELSNKSDVYNNIFRQLRAFVDNPRNAANVFGDIPVFTDQPDEFAVAFLLKFYFQLRYMLKYQWLVYNVWKLKNSETLLPSAEVSISDFDDQATPNYLSNAVSPTEFQEICEFVNSHGLNCAAFRMLAANLLNLNIRVYGNEVYGTFELIESFNNKSKVGCQLLYQTGSKTLSFTMADIELRKLIESRMQLKSLCVDTDFNDDMQKSIELSFPEDHRSIANEWMKKYKLISKNDSLLRLLYDRFDVDGNHMSLVEFQFVLNTAMLLHQCHFSTKFIVMAALATPQENLIDVFLHLRIETVWRRRIKGEYNNQIKKMIKEVSNAYVKSLLGMKAEEHDFDEEILLQLLGLLQTASLKSLEAMNLTQWIENARQVDIFKLRSLSSNECNDVDYYITSMINTGYLEVAKFFENMLLPNPENAVVKKLIADVAYMITNGEVNFDDRYASALRTVATQASSAECETAMRILFPTKSRDVTELLRIMKSQHKEQGRTLKTIETAIQDVNSEVMNYIDQVDKVLSEKDPPIKLRDTQKLTIVAAIKNKNILTQVKTGEGKTFIIAAIAIIRAKMCNQSVDIITSSSVLAERDCKDLEPLYKAFGLTVGHICDEDIEKRKLAYRSNIVYGDISRFQRDYLIHNFYKNDRYHGRTQEAVIIDEVDNMLLDNGNNVLYLSHNIRGVESVNSLFVFIHECVNRTMLVAQNNNSKLKSEFDNASIKHQVMSDMLGAVVQTDLGNISDIKVIEVFEKLIKLKVIDMQGYILDDSNLLSKMSSIKTELQKIAGQKLVTHTISCLKIVCNRVKKITVPRCLFEFCFKHLDTFIENAKKSYELEHNVQYVIALDGQRTSADVKANVTILDVNTGVDLPTSQWENGLHEMVQLKHGCKVGTASLKAVFTSNVTYLKNYKFLNGLSGTLGSTAESELLVGIYDTQLLRVPTDKPRVFKETVPLLCSSQKEWIKLVFKSASDTLDQNRSALLICRSIKDVQTLKQYFLQQDRTFWTSRIITYERDSESCEFAKGLPPQKVVISTNLAGRGTDIDINMELKENGGLHVIISFLPENQRIEEQAYGRAARCGCPGSGQIIGMSDELMRGSTVNSTQLKEMRDALETVRINRMNSIYRFQTSTEESCLEKFRAFCDKSFTRESLFLLDREDFPTLVRTIYFALLDEWALWLDEKWKDINECTRTNNLELKSNIIDSVDEFTRTHPIDKYKLDKAFEWIRFPEPFITKGLIELRDGKFKEAQKSMDYVIERFPEFMGEYYYYSGVIAQKQIDSSTDRVQEVKRIENLFHIARCFFECKKEEREQLMTLISRLQILASQNQHNIDGYYRESREFESVVDIVLSNIDDIVGTRVTLDSLNFQSQNYPAIEMEKLLKKNNLITDPVVCDVITPYQLKKICNRYCISKDELTRFLENRRHAGYITKRDIEEEELLLPSAVQFWNELRNKDCFIQNTESFCYQVDPAQQHLVPEGVNLEPVYFRRRNNLVVLTTEKTKADEPKLYDKTSVEDIADYDALYKHGVFRKCSYANIDLLKLENIRELKNYSFVKKKELADILDVNEEFAQAILDKLEEADMIAEAYALKNNVSSDDDRIQAVLDVAKNGPFTKHTLLQLVPDRISKSLLTDLIKNGYLESCGYSMSKTELNFDILPECLRERVRQYLVHQFSFSIARQILIEQLKLNVGNERSFNHVFLSLDPYEELFNDLQRCGLVVPRRIIPNDNCKFEPENEKLLLELINEYKSKVDSWPMELFVSATYLNEKDVMVPRSLHLNITSSLTQVAVFNRLPYWWVNWLMRVSDYASSVTNVFGSKETSTVKEGELSPKHVLQGLTMLEKIFSVGYYRQCIIFKQTYDRSPTIGMSYSAITHYHEAACRGNLQKQKLIAIKKGMLQKISKIGAEIREMYITVVSNNEIFKEVAEKLAHAISNNPEEAQVSETHSTLSELKGTQYVQGHLNNLIGATKREFDQQLLQILEDGLQQTELNVTEVLKTLRNLSFKVPPFNNVQVNSAVEITMATYLKEIAELEKNWKFKIGTAQIGIFQRSGVPKDLAYRILLKTMDKIVGDGIFHGFLQPFWNMLNVKIEKMSVQTSIYDSTNLQNTRDQLFRHHLMTAALWKNNWIAFIDAENILHFQWSSTQSLATLRHLVEFDHAVPALSVKQITSAVSDSGRPIKLELYHYGKLAAVCRPYNDSIDPICIAVELNDAKFYVFGPEKCNTKQFGDVFNLMQQAVKPVFINRQQFKDDVLDRLIHSSSKSHYDSWKDGMNEMLTFKHPVCSLSLFQINSQ</sequence>
<keyword evidence="8" id="KW-1185">Reference proteome</keyword>
<dbReference type="InterPro" id="IPR000185">
    <property type="entry name" value="SecA"/>
</dbReference>
<keyword evidence="2" id="KW-0653">Protein transport</keyword>
<accession>A0A7E4VS27</accession>
<evidence type="ECO:0000313" key="9">
    <source>
        <dbReference type="WBParaSite" id="Pan_g2486.t1"/>
    </source>
</evidence>
<dbReference type="Gene3D" id="3.40.50.300">
    <property type="entry name" value="P-loop containing nucleotide triphosphate hydrolases"/>
    <property type="match status" value="2"/>
</dbReference>
<evidence type="ECO:0000256" key="4">
    <source>
        <dbReference type="SAM" id="MobiDB-lite"/>
    </source>
</evidence>
<dbReference type="WBParaSite" id="Pan_g2486.t1">
    <property type="protein sequence ID" value="Pan_g2486.t1"/>
    <property type="gene ID" value="Pan_g2486"/>
</dbReference>
<keyword evidence="2" id="KW-0813">Transport</keyword>
<keyword evidence="1" id="KW-0963">Cytoplasm</keyword>
<dbReference type="InterPro" id="IPR011115">
    <property type="entry name" value="SecA_DEAD"/>
</dbReference>
<name>A0A7E4VS27_PANRE</name>
<dbReference type="InterPro" id="IPR014018">
    <property type="entry name" value="SecA_motor_DEAD"/>
</dbReference>
<dbReference type="PANTHER" id="PTHR30612:SF0">
    <property type="entry name" value="CHLOROPLAST PROTEIN-TRANSPORTING ATPASE"/>
    <property type="match status" value="1"/>
</dbReference>
<evidence type="ECO:0000259" key="6">
    <source>
        <dbReference type="PROSITE" id="PS51194"/>
    </source>
</evidence>
<feature type="domain" description="SecA family profile" evidence="7">
    <location>
        <begin position="1194"/>
        <end position="1872"/>
    </location>
</feature>
<evidence type="ECO:0000259" key="5">
    <source>
        <dbReference type="PROSITE" id="PS51192"/>
    </source>
</evidence>
<dbReference type="InterPro" id="IPR014001">
    <property type="entry name" value="Helicase_ATP-bd"/>
</dbReference>
<feature type="region of interest" description="Disordered" evidence="4">
    <location>
        <begin position="190"/>
        <end position="210"/>
    </location>
</feature>
<evidence type="ECO:0000256" key="1">
    <source>
        <dbReference type="ARBA" id="ARBA00022490"/>
    </source>
</evidence>
<dbReference type="PROSITE" id="PS51196">
    <property type="entry name" value="SECA_MOTOR_DEAD"/>
    <property type="match status" value="1"/>
</dbReference>
<evidence type="ECO:0000259" key="7">
    <source>
        <dbReference type="PROSITE" id="PS51196"/>
    </source>
</evidence>
<evidence type="ECO:0000256" key="3">
    <source>
        <dbReference type="ARBA" id="ARBA00023010"/>
    </source>
</evidence>
<dbReference type="SUPFAM" id="SSF52540">
    <property type="entry name" value="P-loop containing nucleoside triphosphate hydrolases"/>
    <property type="match status" value="2"/>
</dbReference>